<dbReference type="KEGG" id="asn:102370036"/>
<feature type="domain" description="Sulfotransferase" evidence="4">
    <location>
        <begin position="57"/>
        <end position="298"/>
    </location>
</feature>
<organism evidence="5 6">
    <name type="scientific">Alligator sinensis</name>
    <name type="common">Chinese alligator</name>
    <dbReference type="NCBI Taxonomy" id="38654"/>
    <lineage>
        <taxon>Eukaryota</taxon>
        <taxon>Metazoa</taxon>
        <taxon>Chordata</taxon>
        <taxon>Craniata</taxon>
        <taxon>Vertebrata</taxon>
        <taxon>Euteleostomi</taxon>
        <taxon>Archelosauria</taxon>
        <taxon>Archosauria</taxon>
        <taxon>Crocodylia</taxon>
        <taxon>Alligatoridae</taxon>
        <taxon>Alligatorinae</taxon>
        <taxon>Alligator</taxon>
    </lineage>
</organism>
<dbReference type="InterPro" id="IPR027417">
    <property type="entry name" value="P-loop_NTPase"/>
</dbReference>
<evidence type="ECO:0000313" key="6">
    <source>
        <dbReference type="RefSeq" id="XP_025050758.1"/>
    </source>
</evidence>
<proteinExistence type="inferred from homology"/>
<dbReference type="Pfam" id="PF00685">
    <property type="entry name" value="Sulfotransfer_1"/>
    <property type="match status" value="1"/>
</dbReference>
<dbReference type="GO" id="GO:0008146">
    <property type="term" value="F:sulfotransferase activity"/>
    <property type="evidence" value="ECO:0007669"/>
    <property type="project" value="InterPro"/>
</dbReference>
<keyword evidence="2 3" id="KW-0808">Transferase</keyword>
<dbReference type="SUPFAM" id="SSF52540">
    <property type="entry name" value="P-loop containing nucleoside triphosphate hydrolases"/>
    <property type="match status" value="1"/>
</dbReference>
<evidence type="ECO:0000256" key="1">
    <source>
        <dbReference type="ARBA" id="ARBA00005771"/>
    </source>
</evidence>
<evidence type="ECO:0000259" key="4">
    <source>
        <dbReference type="Pfam" id="PF00685"/>
    </source>
</evidence>
<sequence length="312" mass="36554">MPRPHRKFIDILEKSMVVADTMDREDLMFTYKGIPYPTTLCSYEVFKAMESFEARSDDMILAGFPKSGTNWFGHILLELITTFEKKTEVEPTIYGEEFDEFPYLEIGDTEKYQRMKKIPFRRVIRTHLMSQNLPKSVFTNKAKILLLLRNPKDLATSFFKFSKVMAPFPTYESWDEFFKDFMIGNIPWGSYFTYLSEWNKHADDGHVMPITFEEVKENPLLGVKKIAKFFELPLTEEELKKVAERSSFQAMKNNSKETHGVFGNVLFRKGGVSDWKSLFSEEQNQEMDKIFEECLAQTKLGAKIKYNVWCKV</sequence>
<dbReference type="PANTHER" id="PTHR11783">
    <property type="entry name" value="SULFOTRANSFERASE SULT"/>
    <property type="match status" value="1"/>
</dbReference>
<evidence type="ECO:0000256" key="3">
    <source>
        <dbReference type="RuleBase" id="RU361155"/>
    </source>
</evidence>
<dbReference type="RefSeq" id="XP_025050758.1">
    <property type="nucleotide sequence ID" value="XM_025194973.1"/>
</dbReference>
<comment type="similarity">
    <text evidence="1 3">Belongs to the sulfotransferase 1 family.</text>
</comment>
<dbReference type="InterPro" id="IPR000863">
    <property type="entry name" value="Sulfotransferase_dom"/>
</dbReference>
<dbReference type="Proteomes" id="UP000189705">
    <property type="component" value="Unplaced"/>
</dbReference>
<name>A0A1U8DN06_ALLSI</name>
<evidence type="ECO:0000313" key="5">
    <source>
        <dbReference type="Proteomes" id="UP000189705"/>
    </source>
</evidence>
<dbReference type="STRING" id="38654.A0A1U8DN06"/>
<reference evidence="6" key="1">
    <citation type="submission" date="2025-08" db="UniProtKB">
        <authorList>
            <consortium name="RefSeq"/>
        </authorList>
    </citation>
    <scope>IDENTIFICATION</scope>
</reference>
<dbReference type="InParanoid" id="A0A1U8DN06"/>
<dbReference type="Gene3D" id="3.40.50.300">
    <property type="entry name" value="P-loop containing nucleotide triphosphate hydrolases"/>
    <property type="match status" value="1"/>
</dbReference>
<dbReference type="GeneID" id="102370036"/>
<keyword evidence="5" id="KW-1185">Reference proteome</keyword>
<dbReference type="AlphaFoldDB" id="A0A1U8DN06"/>
<gene>
    <name evidence="6" type="primary">LOC102370036</name>
</gene>
<dbReference type="EC" id="2.8.2.-" evidence="3"/>
<dbReference type="eggNOG" id="KOG1584">
    <property type="taxonomic scope" value="Eukaryota"/>
</dbReference>
<accession>A0A1U8DN06</accession>
<evidence type="ECO:0000256" key="2">
    <source>
        <dbReference type="ARBA" id="ARBA00022679"/>
    </source>
</evidence>
<protein>
    <recommendedName>
        <fullName evidence="3">Sulfotransferase</fullName>
        <ecNumber evidence="3">2.8.2.-</ecNumber>
    </recommendedName>
</protein>